<dbReference type="EMBL" id="OX459125">
    <property type="protein sequence ID" value="CAI9115759.1"/>
    <property type="molecule type" value="Genomic_DNA"/>
</dbReference>
<dbReference type="PANTHER" id="PTHR33344:SF1">
    <property type="entry name" value="OS06G0214100 PROTEIN"/>
    <property type="match status" value="1"/>
</dbReference>
<evidence type="ECO:0000313" key="1">
    <source>
        <dbReference type="EMBL" id="CAI9115759.1"/>
    </source>
</evidence>
<reference evidence="1" key="1">
    <citation type="submission" date="2023-03" db="EMBL/GenBank/DDBJ databases">
        <authorList>
            <person name="Julca I."/>
        </authorList>
    </citation>
    <scope>NUCLEOTIDE SEQUENCE</scope>
</reference>
<sequence>MGRAEWVTSVNSNSGNFGYGRGGRWYTSDQIRKMEESIRIQKESEPTRLVELVRSLFFPNEKLKKEILKEERMQGVTRSLKQKITDELITRLRALNSTSNSTVHREVVEHWRKLKLSETQSIAEGNTTNSSILPEEAGMLVRALDSGWARFSEEIGLWIPFQVVNKENDDKPQGIEEFEREILPGKRLPPECHAELYTNYDGDVVRWGLTHQKELAYDCCMACIDQAKNAKPDEKRCNIWVYCPSETGCYSPDIYEHQNQECWLKYVEVLQNNSDLIKLQFGLEELTIVFENDHVIQEGDHHAASLPR</sequence>
<name>A0AAV1E7U3_OLDCO</name>
<keyword evidence="2" id="KW-1185">Reference proteome</keyword>
<dbReference type="AlphaFoldDB" id="A0AAV1E7U3"/>
<evidence type="ECO:0000313" key="2">
    <source>
        <dbReference type="Proteomes" id="UP001161247"/>
    </source>
</evidence>
<dbReference type="Proteomes" id="UP001161247">
    <property type="component" value="Chromosome 8"/>
</dbReference>
<protein>
    <submittedName>
        <fullName evidence="1">OLC1v1016751C1</fullName>
    </submittedName>
</protein>
<proteinExistence type="predicted"/>
<gene>
    <name evidence="1" type="ORF">OLC1_LOCUS22222</name>
</gene>
<accession>A0AAV1E7U3</accession>
<dbReference type="PANTHER" id="PTHR33344">
    <property type="entry name" value="OS02G0761600 PROTEIN"/>
    <property type="match status" value="1"/>
</dbReference>
<organism evidence="1 2">
    <name type="scientific">Oldenlandia corymbosa var. corymbosa</name>
    <dbReference type="NCBI Taxonomy" id="529605"/>
    <lineage>
        <taxon>Eukaryota</taxon>
        <taxon>Viridiplantae</taxon>
        <taxon>Streptophyta</taxon>
        <taxon>Embryophyta</taxon>
        <taxon>Tracheophyta</taxon>
        <taxon>Spermatophyta</taxon>
        <taxon>Magnoliopsida</taxon>
        <taxon>eudicotyledons</taxon>
        <taxon>Gunneridae</taxon>
        <taxon>Pentapetalae</taxon>
        <taxon>asterids</taxon>
        <taxon>lamiids</taxon>
        <taxon>Gentianales</taxon>
        <taxon>Rubiaceae</taxon>
        <taxon>Rubioideae</taxon>
        <taxon>Spermacoceae</taxon>
        <taxon>Hedyotis-Oldenlandia complex</taxon>
        <taxon>Oldenlandia</taxon>
    </lineage>
</organism>